<dbReference type="InterPro" id="IPR026229">
    <property type="entry name" value="VOPP1"/>
</dbReference>
<organism evidence="19 20">
    <name type="scientific">Polistes dominula</name>
    <name type="common">European paper wasp</name>
    <name type="synonym">Vespa dominula</name>
    <dbReference type="NCBI Taxonomy" id="743375"/>
    <lineage>
        <taxon>Eukaryota</taxon>
        <taxon>Metazoa</taxon>
        <taxon>Ecdysozoa</taxon>
        <taxon>Arthropoda</taxon>
        <taxon>Hexapoda</taxon>
        <taxon>Insecta</taxon>
        <taxon>Pterygota</taxon>
        <taxon>Neoptera</taxon>
        <taxon>Endopterygota</taxon>
        <taxon>Hymenoptera</taxon>
        <taxon>Apocrita</taxon>
        <taxon>Aculeata</taxon>
        <taxon>Vespoidea</taxon>
        <taxon>Vespidae</taxon>
        <taxon>Polistinae</taxon>
        <taxon>Polistini</taxon>
        <taxon>Polistes</taxon>
    </lineage>
</organism>
<evidence type="ECO:0000256" key="4">
    <source>
        <dbReference type="ARBA" id="ARBA00022692"/>
    </source>
</evidence>
<feature type="compositionally biased region" description="Basic and acidic residues" evidence="17">
    <location>
        <begin position="534"/>
        <end position="547"/>
    </location>
</feature>
<dbReference type="GeneID" id="107064322"/>
<proteinExistence type="inferred from homology"/>
<evidence type="ECO:0000256" key="3">
    <source>
        <dbReference type="ARBA" id="ARBA00006655"/>
    </source>
</evidence>
<sequence length="547" mass="61578">MLFTKMTGSTKRKLAIFIGTSKCLIYAEAKFCASELPEQRKYYECSRSEYCCAFGCCVSPGLHFHHLWYYWILVIIMFLVCSGGGWWYRYRLQGRYRAAASAIPSRSSNSRTQSTLRSQTCQPQQARISYNSARNTVLLHRMWKGPQRNGTSPNFNGNATTSTHYQNMNVVLNDANCPYYQLYGPPPSYETVIAQTRGKTSSPPTSPEVGATRLNLEAGSNVITNPSVPSYFAYPCSPARLNPVLMNSDSSSQQSMQQCLNGPVNSQPNSAEDCTQENAACVRFPSYCPEENAVGSPVAVVRQNFCVSPLRQEPSSEMLSPIDTFEFPPIVHSTSRRGNMLKTEVDSSNSRERKVLRDVCEDMEYTVSQVHGHMKLEKCPSNERYGKYRQQVWKENMKDDDLDEFFSAVHSSITEKPDEIEAGRNNSGGLFKFVGKYATGSKHDVDEQAEEERGEEDDEEEEARDSLGSHERTFVRTTFALSEKTKRKQNFVKRVLTDVATSPQSNPSNNVIAGSFVSAARHFDATRTNADSDFESKRRLDRSKSLD</sequence>
<dbReference type="Proteomes" id="UP000694924">
    <property type="component" value="Unplaced"/>
</dbReference>
<evidence type="ECO:0000313" key="20">
    <source>
        <dbReference type="RefSeq" id="XP_015172372.1"/>
    </source>
</evidence>
<accession>A0ABM1HWN5</accession>
<evidence type="ECO:0000256" key="11">
    <source>
        <dbReference type="ARBA" id="ARBA00023228"/>
    </source>
</evidence>
<reference evidence="20" key="1">
    <citation type="submission" date="2025-08" db="UniProtKB">
        <authorList>
            <consortium name="RefSeq"/>
        </authorList>
    </citation>
    <scope>IDENTIFICATION</scope>
    <source>
        <tissue evidence="20">Whole body</tissue>
    </source>
</reference>
<evidence type="ECO:0000313" key="19">
    <source>
        <dbReference type="Proteomes" id="UP000694924"/>
    </source>
</evidence>
<evidence type="ECO:0000256" key="8">
    <source>
        <dbReference type="ARBA" id="ARBA00023015"/>
    </source>
</evidence>
<evidence type="ECO:0000256" key="14">
    <source>
        <dbReference type="ARBA" id="ARBA00035708"/>
    </source>
</evidence>
<evidence type="ECO:0000256" key="2">
    <source>
        <dbReference type="ARBA" id="ARBA00004656"/>
    </source>
</evidence>
<evidence type="ECO:0000256" key="12">
    <source>
        <dbReference type="ARBA" id="ARBA00023329"/>
    </source>
</evidence>
<dbReference type="RefSeq" id="XP_015172372.1">
    <property type="nucleotide sequence ID" value="XM_015316886.1"/>
</dbReference>
<keyword evidence="10" id="KW-0804">Transcription</keyword>
<evidence type="ECO:0000256" key="7">
    <source>
        <dbReference type="ARBA" id="ARBA00022989"/>
    </source>
</evidence>
<keyword evidence="4 18" id="KW-0812">Transmembrane</keyword>
<keyword evidence="8" id="KW-0805">Transcription regulation</keyword>
<feature type="compositionally biased region" description="Acidic residues" evidence="17">
    <location>
        <begin position="447"/>
        <end position="463"/>
    </location>
</feature>
<keyword evidence="5" id="KW-0732">Signal</keyword>
<comment type="subcellular location">
    <subcellularLocation>
        <location evidence="1">Cytoplasmic vesicle membrane</location>
    </subcellularLocation>
    <subcellularLocation>
        <location evidence="16">Endomembrane system</location>
        <topology evidence="16">Single-pass type I membrane protein</topology>
    </subcellularLocation>
    <subcellularLocation>
        <location evidence="13">Late endosome membrane</location>
        <topology evidence="13">Single-pass membrane protein</topology>
    </subcellularLocation>
    <subcellularLocation>
        <location evidence="2">Lysosome membrane</location>
    </subcellularLocation>
</comment>
<evidence type="ECO:0000256" key="10">
    <source>
        <dbReference type="ARBA" id="ARBA00023163"/>
    </source>
</evidence>
<keyword evidence="6" id="KW-0967">Endosome</keyword>
<dbReference type="PANTHER" id="PTHR14971:SF2">
    <property type="entry name" value="VESICULAR, OVEREXPRESSED IN CANCER, PROSURVIVAL PROTEIN 1"/>
    <property type="match status" value="1"/>
</dbReference>
<feature type="transmembrane region" description="Helical" evidence="18">
    <location>
        <begin position="68"/>
        <end position="88"/>
    </location>
</feature>
<feature type="region of interest" description="Disordered" evidence="17">
    <location>
        <begin position="527"/>
        <end position="547"/>
    </location>
</feature>
<keyword evidence="12" id="KW-0968">Cytoplasmic vesicle</keyword>
<evidence type="ECO:0000256" key="6">
    <source>
        <dbReference type="ARBA" id="ARBA00022753"/>
    </source>
</evidence>
<evidence type="ECO:0000256" key="1">
    <source>
        <dbReference type="ARBA" id="ARBA00004156"/>
    </source>
</evidence>
<keyword evidence="11" id="KW-0458">Lysosome</keyword>
<name>A0ABM1HWN5_POLDO</name>
<evidence type="ECO:0000256" key="13">
    <source>
        <dbReference type="ARBA" id="ARBA00035628"/>
    </source>
</evidence>
<evidence type="ECO:0000256" key="17">
    <source>
        <dbReference type="SAM" id="MobiDB-lite"/>
    </source>
</evidence>
<feature type="region of interest" description="Disordered" evidence="17">
    <location>
        <begin position="441"/>
        <end position="470"/>
    </location>
</feature>
<evidence type="ECO:0000256" key="5">
    <source>
        <dbReference type="ARBA" id="ARBA00022729"/>
    </source>
</evidence>
<keyword evidence="7 18" id="KW-1133">Transmembrane helix</keyword>
<comment type="similarity">
    <text evidence="3">Belongs to the VOPP1/ECOP family.</text>
</comment>
<gene>
    <name evidence="20" type="primary">LOC107064322</name>
</gene>
<protein>
    <recommendedName>
        <fullName evidence="14">WW domain binding protein VOPP1</fullName>
    </recommendedName>
    <alternativeName>
        <fullName evidence="15">Vesicular, overexpressed in cancer, prosurvival protein 1</fullName>
    </alternativeName>
</protein>
<dbReference type="PANTHER" id="PTHR14971">
    <property type="entry name" value="VESICULAR, OVEREXPRESSED IN CANCER, PROSURVIVAL PROTEIN 1"/>
    <property type="match status" value="1"/>
</dbReference>
<evidence type="ECO:0000256" key="16">
    <source>
        <dbReference type="ARBA" id="ARBA00046288"/>
    </source>
</evidence>
<evidence type="ECO:0000256" key="18">
    <source>
        <dbReference type="SAM" id="Phobius"/>
    </source>
</evidence>
<keyword evidence="9 18" id="KW-0472">Membrane</keyword>
<evidence type="ECO:0000256" key="15">
    <source>
        <dbReference type="ARBA" id="ARBA00035715"/>
    </source>
</evidence>
<keyword evidence="19" id="KW-1185">Reference proteome</keyword>
<evidence type="ECO:0000256" key="9">
    <source>
        <dbReference type="ARBA" id="ARBA00023136"/>
    </source>
</evidence>